<name>W2LQ51_PHYNI</name>
<dbReference type="EMBL" id="KI678297">
    <property type="protein sequence ID" value="ETL99567.1"/>
    <property type="molecule type" value="Genomic_DNA"/>
</dbReference>
<sequence>RGLAQSLEFSPVEVEVDGEVEFLEVVGIELELDPLALALEATVGVRVVAFGTSVKVKEGSASPAVSAEDATSVFCEASTLDGVYEPEAVCSVSSASEVEASLVPASEPGLEYCCTGLSGVVSWLAPTSEAAVESCVTGVSADEPLEAYEEEPMGVDSGALVTMVHFSSATAKPLLLASSAAAVASRT</sequence>
<dbReference type="AlphaFoldDB" id="W2LQ51"/>
<dbReference type="Proteomes" id="UP000054423">
    <property type="component" value="Unassembled WGS sequence"/>
</dbReference>
<dbReference type="EMBL" id="KI685035">
    <property type="protein sequence ID" value="ETK93011.1"/>
    <property type="molecule type" value="Genomic_DNA"/>
</dbReference>
<organism evidence="2">
    <name type="scientific">Phytophthora nicotianae</name>
    <name type="common">Potato buckeye rot agent</name>
    <name type="synonym">Phytophthora parasitica</name>
    <dbReference type="NCBI Taxonomy" id="4792"/>
    <lineage>
        <taxon>Eukaryota</taxon>
        <taxon>Sar</taxon>
        <taxon>Stramenopiles</taxon>
        <taxon>Oomycota</taxon>
        <taxon>Peronosporomycetes</taxon>
        <taxon>Peronosporales</taxon>
        <taxon>Peronosporaceae</taxon>
        <taxon>Phytophthora</taxon>
    </lineage>
</organism>
<protein>
    <submittedName>
        <fullName evidence="2">Uncharacterized protein</fullName>
    </submittedName>
</protein>
<evidence type="ECO:0000313" key="1">
    <source>
        <dbReference type="EMBL" id="ETK93011.1"/>
    </source>
</evidence>
<reference evidence="1" key="2">
    <citation type="submission" date="2013-11" db="EMBL/GenBank/DDBJ databases">
        <title>The Genome Sequence of Phytophthora parasitica CJ02B3.</title>
        <authorList>
            <consortium name="The Broad Institute Genomics Platform"/>
            <person name="Russ C."/>
            <person name="Tyler B."/>
            <person name="Panabieres F."/>
            <person name="Shan W."/>
            <person name="Tripathy S."/>
            <person name="Grunwald N."/>
            <person name="Machado M."/>
            <person name="Johnson C.S."/>
            <person name="Arredondo F."/>
            <person name="Hong C."/>
            <person name="Coffey M."/>
            <person name="Young S.K."/>
            <person name="Zeng Q."/>
            <person name="Gargeya S."/>
            <person name="Fitzgerald M."/>
            <person name="Abouelleil A."/>
            <person name="Alvarado L."/>
            <person name="Chapman S.B."/>
            <person name="Gainer-Dewar J."/>
            <person name="Goldberg J."/>
            <person name="Griggs A."/>
            <person name="Gujja S."/>
            <person name="Hansen M."/>
            <person name="Howarth C."/>
            <person name="Imamovic A."/>
            <person name="Ireland A."/>
            <person name="Larimer J."/>
            <person name="McCowan C."/>
            <person name="Murphy C."/>
            <person name="Pearson M."/>
            <person name="Poon T.W."/>
            <person name="Priest M."/>
            <person name="Roberts A."/>
            <person name="Saif S."/>
            <person name="Shea T."/>
            <person name="Sykes S."/>
            <person name="Wortman J."/>
            <person name="Nusbaum C."/>
            <person name="Birren B."/>
        </authorList>
    </citation>
    <scope>NUCLEOTIDE SEQUENCE [LARGE SCALE GENOMIC DNA]</scope>
    <source>
        <strain evidence="1">CJ02B3</strain>
    </source>
</reference>
<proteinExistence type="predicted"/>
<dbReference type="Proteomes" id="UP000053236">
    <property type="component" value="Unassembled WGS sequence"/>
</dbReference>
<accession>W2LQ51</accession>
<evidence type="ECO:0000313" key="2">
    <source>
        <dbReference type="EMBL" id="ETL99567.1"/>
    </source>
</evidence>
<reference evidence="2" key="1">
    <citation type="submission" date="2013-11" db="EMBL/GenBank/DDBJ databases">
        <title>The Genome Sequence of Phytophthora parasitica CHvinca01.</title>
        <authorList>
            <consortium name="The Broad Institute Genomics Platform"/>
            <person name="Russ C."/>
            <person name="Tyler B."/>
            <person name="Panabieres F."/>
            <person name="Shan W."/>
            <person name="Tripathy S."/>
            <person name="Grunwald N."/>
            <person name="Machado M."/>
            <person name="Johnson C.S."/>
            <person name="Arredondo F."/>
            <person name="Hong C."/>
            <person name="Coffey M."/>
            <person name="Young S.K."/>
            <person name="Zeng Q."/>
            <person name="Gargeya S."/>
            <person name="Fitzgerald M."/>
            <person name="Abouelleil A."/>
            <person name="Alvarado L."/>
            <person name="Chapman S.B."/>
            <person name="Gainer-Dewar J."/>
            <person name="Goldberg J."/>
            <person name="Griggs A."/>
            <person name="Gujja S."/>
            <person name="Hansen M."/>
            <person name="Howarth C."/>
            <person name="Imamovic A."/>
            <person name="Ireland A."/>
            <person name="Larimer J."/>
            <person name="McCowan C."/>
            <person name="Murphy C."/>
            <person name="Pearson M."/>
            <person name="Poon T.W."/>
            <person name="Priest M."/>
            <person name="Roberts A."/>
            <person name="Saif S."/>
            <person name="Shea T."/>
            <person name="Sykes S."/>
            <person name="Wortman J."/>
            <person name="Nusbaum C."/>
            <person name="Birren B."/>
        </authorList>
    </citation>
    <scope>NUCLEOTIDE SEQUENCE [LARGE SCALE GENOMIC DNA]</scope>
    <source>
        <strain evidence="2">CHvinca01</strain>
    </source>
</reference>
<gene>
    <name evidence="1" type="ORF">L915_03737</name>
    <name evidence="2" type="ORF">L917_03599</name>
</gene>
<feature type="non-terminal residue" evidence="2">
    <location>
        <position position="1"/>
    </location>
</feature>